<proteinExistence type="predicted"/>
<feature type="signal peptide" evidence="4">
    <location>
        <begin position="1"/>
        <end position="20"/>
    </location>
</feature>
<protein>
    <submittedName>
        <fullName evidence="6">Lipopolysaccharide export system protein LptA</fullName>
    </submittedName>
</protein>
<dbReference type="Pfam" id="PF03968">
    <property type="entry name" value="LptD_N"/>
    <property type="match status" value="1"/>
</dbReference>
<organism evidence="6 7">
    <name type="scientific">Shimia abyssi</name>
    <dbReference type="NCBI Taxonomy" id="1662395"/>
    <lineage>
        <taxon>Bacteria</taxon>
        <taxon>Pseudomonadati</taxon>
        <taxon>Pseudomonadota</taxon>
        <taxon>Alphaproteobacteria</taxon>
        <taxon>Rhodobacterales</taxon>
        <taxon>Roseobacteraceae</taxon>
    </lineage>
</organism>
<comment type="caution">
    <text evidence="6">The sequence shown here is derived from an EMBL/GenBank/DDBJ whole genome shotgun (WGS) entry which is preliminary data.</text>
</comment>
<keyword evidence="2 4" id="KW-0732">Signal</keyword>
<evidence type="ECO:0000256" key="1">
    <source>
        <dbReference type="ARBA" id="ARBA00022448"/>
    </source>
</evidence>
<dbReference type="GO" id="GO:0017089">
    <property type="term" value="F:glycolipid transfer activity"/>
    <property type="evidence" value="ECO:0007669"/>
    <property type="project" value="TreeGrafter"/>
</dbReference>
<dbReference type="RefSeq" id="WP_341477181.1">
    <property type="nucleotide sequence ID" value="NZ_PYGJ01000013.1"/>
</dbReference>
<dbReference type="EMBL" id="PYGJ01000013">
    <property type="protein sequence ID" value="PSL18032.1"/>
    <property type="molecule type" value="Genomic_DNA"/>
</dbReference>
<evidence type="ECO:0000256" key="3">
    <source>
        <dbReference type="ARBA" id="ARBA00022764"/>
    </source>
</evidence>
<dbReference type="AlphaFoldDB" id="A0A2P8F8P3"/>
<accession>A0A2P8F8P3</accession>
<feature type="domain" description="Organic solvent tolerance-like N-terminal" evidence="5">
    <location>
        <begin position="39"/>
        <end position="143"/>
    </location>
</feature>
<keyword evidence="3" id="KW-0574">Periplasm</keyword>
<dbReference type="InterPro" id="IPR005653">
    <property type="entry name" value="OstA-like_N"/>
</dbReference>
<keyword evidence="1" id="KW-0813">Transport</keyword>
<dbReference type="Proteomes" id="UP000240418">
    <property type="component" value="Unassembled WGS sequence"/>
</dbReference>
<gene>
    <name evidence="6" type="ORF">CLV88_113103</name>
</gene>
<dbReference type="PANTHER" id="PTHR36504">
    <property type="entry name" value="LIPOPOLYSACCHARIDE EXPORT SYSTEM PROTEIN LPTA"/>
    <property type="match status" value="1"/>
</dbReference>
<evidence type="ECO:0000313" key="7">
    <source>
        <dbReference type="Proteomes" id="UP000240418"/>
    </source>
</evidence>
<dbReference type="NCBIfam" id="TIGR03002">
    <property type="entry name" value="outer_YhbN_LptA"/>
    <property type="match status" value="1"/>
</dbReference>
<evidence type="ECO:0000256" key="2">
    <source>
        <dbReference type="ARBA" id="ARBA00022729"/>
    </source>
</evidence>
<dbReference type="InterPro" id="IPR052037">
    <property type="entry name" value="LPS_export_LptA"/>
</dbReference>
<dbReference type="InterPro" id="IPR014340">
    <property type="entry name" value="LptA"/>
</dbReference>
<dbReference type="Gene3D" id="2.60.450.10">
    <property type="entry name" value="Lipopolysaccharide (LPS) transport protein A like domain"/>
    <property type="match status" value="1"/>
</dbReference>
<evidence type="ECO:0000256" key="4">
    <source>
        <dbReference type="SAM" id="SignalP"/>
    </source>
</evidence>
<keyword evidence="7" id="KW-1185">Reference proteome</keyword>
<evidence type="ECO:0000259" key="5">
    <source>
        <dbReference type="Pfam" id="PF03968"/>
    </source>
</evidence>
<dbReference type="GO" id="GO:0001530">
    <property type="term" value="F:lipopolysaccharide binding"/>
    <property type="evidence" value="ECO:0007669"/>
    <property type="project" value="InterPro"/>
</dbReference>
<dbReference type="PANTHER" id="PTHR36504:SF1">
    <property type="entry name" value="LIPOPOLYSACCHARIDE EXPORT SYSTEM PROTEIN LPTA"/>
    <property type="match status" value="1"/>
</dbReference>
<evidence type="ECO:0000313" key="6">
    <source>
        <dbReference type="EMBL" id="PSL18032.1"/>
    </source>
</evidence>
<sequence length="159" mass="16725">MLLRMILIAGLVGLPAISAAQGLNVAFGSLQQDTSEPVEVTADSLSVDQNDGSAVFKGNVNIAQADMRMSADQVNVFYSAGGQGIEKLIADGDVLLVQGEDAAEADHAVYSIATGTVEMKGNVTVLQGVNTITSDEMLINLRDNTAKMQGRVRTIIRSE</sequence>
<dbReference type="GO" id="GO:0009279">
    <property type="term" value="C:cell outer membrane"/>
    <property type="evidence" value="ECO:0007669"/>
    <property type="project" value="TreeGrafter"/>
</dbReference>
<dbReference type="GO" id="GO:0030288">
    <property type="term" value="C:outer membrane-bounded periplasmic space"/>
    <property type="evidence" value="ECO:0007669"/>
    <property type="project" value="TreeGrafter"/>
</dbReference>
<reference evidence="6 7" key="1">
    <citation type="submission" date="2018-03" db="EMBL/GenBank/DDBJ databases">
        <title>Genomic Encyclopedia of Archaeal and Bacterial Type Strains, Phase II (KMG-II): from individual species to whole genera.</title>
        <authorList>
            <person name="Goeker M."/>
        </authorList>
    </citation>
    <scope>NUCLEOTIDE SEQUENCE [LARGE SCALE GENOMIC DNA]</scope>
    <source>
        <strain evidence="6 7">DSM 100673</strain>
    </source>
</reference>
<dbReference type="GO" id="GO:0015920">
    <property type="term" value="P:lipopolysaccharide transport"/>
    <property type="evidence" value="ECO:0007669"/>
    <property type="project" value="InterPro"/>
</dbReference>
<name>A0A2P8F8P3_9RHOB</name>
<feature type="chain" id="PRO_5015167569" evidence="4">
    <location>
        <begin position="21"/>
        <end position="159"/>
    </location>
</feature>